<evidence type="ECO:0000313" key="2">
    <source>
        <dbReference type="EMBL" id="GBP26906.1"/>
    </source>
</evidence>
<dbReference type="Proteomes" id="UP000299102">
    <property type="component" value="Unassembled WGS sequence"/>
</dbReference>
<feature type="region of interest" description="Disordered" evidence="1">
    <location>
        <begin position="1"/>
        <end position="22"/>
    </location>
</feature>
<protein>
    <submittedName>
        <fullName evidence="2">Uncharacterized protein</fullName>
    </submittedName>
</protein>
<sequence length="74" mass="7947">MPPSSQLRCRSHPGLDSDPGPALDQEAVAAISKCGAHCRRSLAELSCSLACGCGIAVFKNHVRSAHEHRGRRWP</sequence>
<evidence type="ECO:0000313" key="3">
    <source>
        <dbReference type="Proteomes" id="UP000299102"/>
    </source>
</evidence>
<name>A0A4C1ULQ5_EUMVA</name>
<dbReference type="EMBL" id="BGZK01000186">
    <property type="protein sequence ID" value="GBP26906.1"/>
    <property type="molecule type" value="Genomic_DNA"/>
</dbReference>
<organism evidence="2 3">
    <name type="scientific">Eumeta variegata</name>
    <name type="common">Bagworm moth</name>
    <name type="synonym">Eumeta japonica</name>
    <dbReference type="NCBI Taxonomy" id="151549"/>
    <lineage>
        <taxon>Eukaryota</taxon>
        <taxon>Metazoa</taxon>
        <taxon>Ecdysozoa</taxon>
        <taxon>Arthropoda</taxon>
        <taxon>Hexapoda</taxon>
        <taxon>Insecta</taxon>
        <taxon>Pterygota</taxon>
        <taxon>Neoptera</taxon>
        <taxon>Endopterygota</taxon>
        <taxon>Lepidoptera</taxon>
        <taxon>Glossata</taxon>
        <taxon>Ditrysia</taxon>
        <taxon>Tineoidea</taxon>
        <taxon>Psychidae</taxon>
        <taxon>Oiketicinae</taxon>
        <taxon>Eumeta</taxon>
    </lineage>
</organism>
<gene>
    <name evidence="2" type="ORF">EVAR_16488_1</name>
</gene>
<keyword evidence="3" id="KW-1185">Reference proteome</keyword>
<accession>A0A4C1ULQ5</accession>
<dbReference type="AlphaFoldDB" id="A0A4C1ULQ5"/>
<comment type="caution">
    <text evidence="2">The sequence shown here is derived from an EMBL/GenBank/DDBJ whole genome shotgun (WGS) entry which is preliminary data.</text>
</comment>
<proteinExistence type="predicted"/>
<reference evidence="2 3" key="1">
    <citation type="journal article" date="2019" name="Commun. Biol.">
        <title>The bagworm genome reveals a unique fibroin gene that provides high tensile strength.</title>
        <authorList>
            <person name="Kono N."/>
            <person name="Nakamura H."/>
            <person name="Ohtoshi R."/>
            <person name="Tomita M."/>
            <person name="Numata K."/>
            <person name="Arakawa K."/>
        </authorList>
    </citation>
    <scope>NUCLEOTIDE SEQUENCE [LARGE SCALE GENOMIC DNA]</scope>
</reference>
<evidence type="ECO:0000256" key="1">
    <source>
        <dbReference type="SAM" id="MobiDB-lite"/>
    </source>
</evidence>